<organism evidence="2">
    <name type="scientific">Rhizophora mucronata</name>
    <name type="common">Asiatic mangrove</name>
    <dbReference type="NCBI Taxonomy" id="61149"/>
    <lineage>
        <taxon>Eukaryota</taxon>
        <taxon>Viridiplantae</taxon>
        <taxon>Streptophyta</taxon>
        <taxon>Embryophyta</taxon>
        <taxon>Tracheophyta</taxon>
        <taxon>Spermatophyta</taxon>
        <taxon>Magnoliopsida</taxon>
        <taxon>eudicotyledons</taxon>
        <taxon>Gunneridae</taxon>
        <taxon>Pentapetalae</taxon>
        <taxon>rosids</taxon>
        <taxon>fabids</taxon>
        <taxon>Malpighiales</taxon>
        <taxon>Rhizophoraceae</taxon>
        <taxon>Rhizophora</taxon>
    </lineage>
</organism>
<keyword evidence="1" id="KW-0812">Transmembrane</keyword>
<protein>
    <submittedName>
        <fullName evidence="2">Uncharacterized protein</fullName>
    </submittedName>
</protein>
<accession>A0A2P2QGH3</accession>
<name>A0A2P2QGH3_RHIMU</name>
<reference evidence="2" key="1">
    <citation type="submission" date="2018-02" db="EMBL/GenBank/DDBJ databases">
        <title>Rhizophora mucronata_Transcriptome.</title>
        <authorList>
            <person name="Meera S.P."/>
            <person name="Sreeshan A."/>
            <person name="Augustine A."/>
        </authorList>
    </citation>
    <scope>NUCLEOTIDE SEQUENCE</scope>
    <source>
        <tissue evidence="2">Leaf</tissue>
    </source>
</reference>
<dbReference type="AlphaFoldDB" id="A0A2P2QGH3"/>
<evidence type="ECO:0000313" key="2">
    <source>
        <dbReference type="EMBL" id="MBX66098.1"/>
    </source>
</evidence>
<proteinExistence type="predicted"/>
<dbReference type="EMBL" id="GGEC01085614">
    <property type="protein sequence ID" value="MBX66098.1"/>
    <property type="molecule type" value="Transcribed_RNA"/>
</dbReference>
<keyword evidence="1" id="KW-0472">Membrane</keyword>
<evidence type="ECO:0000256" key="1">
    <source>
        <dbReference type="SAM" id="Phobius"/>
    </source>
</evidence>
<keyword evidence="1" id="KW-1133">Transmembrane helix</keyword>
<feature type="transmembrane region" description="Helical" evidence="1">
    <location>
        <begin position="12"/>
        <end position="31"/>
    </location>
</feature>
<sequence>MSLHFNYSMYTFSGYLAFFCITWVAFLWLLCM</sequence>